<dbReference type="Pfam" id="PF00205">
    <property type="entry name" value="TPP_enzyme_M"/>
    <property type="match status" value="1"/>
</dbReference>
<dbReference type="AlphaFoldDB" id="A0A2U1K586"/>
<protein>
    <submittedName>
        <fullName evidence="7">Acetolactate synthase</fullName>
    </submittedName>
</protein>
<dbReference type="InterPro" id="IPR029035">
    <property type="entry name" value="DHS-like_NAD/FAD-binding_dom"/>
</dbReference>
<evidence type="ECO:0000256" key="1">
    <source>
        <dbReference type="ARBA" id="ARBA00007812"/>
    </source>
</evidence>
<dbReference type="GO" id="GO:0030976">
    <property type="term" value="F:thiamine pyrophosphate binding"/>
    <property type="evidence" value="ECO:0007669"/>
    <property type="project" value="InterPro"/>
</dbReference>
<dbReference type="EMBL" id="QCZG01000008">
    <property type="protein sequence ID" value="PWA12542.1"/>
    <property type="molecule type" value="Genomic_DNA"/>
</dbReference>
<comment type="caution">
    <text evidence="7">The sequence shown here is derived from an EMBL/GenBank/DDBJ whole genome shotgun (WGS) entry which is preliminary data.</text>
</comment>
<dbReference type="Gene3D" id="3.40.50.1220">
    <property type="entry name" value="TPP-binding domain"/>
    <property type="match status" value="1"/>
</dbReference>
<sequence length="553" mass="61073">MKITGAQAVIKCLEIEGVNQIFGVPGEQILDLVDAIYDSSKLNFISARHEGGASFMAEAYGKTVGKPAVCIGTAGVGASQLTIGVHTAQQDSTPMLVIIGQVNSKFKGREAWQEVDIAAFFSHIAKYSVEVNEVSRIPEIIHLAVTIAKTGRPGPVVVSIPENLLGEKAKFHYSTPVSVRRPGLVENDASNIIQNLNLCKKPVILAGGGITLSDSKEELIKFSELTGIPVMSAFRRHDVFPNDHPNYLGNTGLGTFPEILETLRESDLILAIGTRLSDITTQKYSFPTKEQKVIHIDIDNNSLMNQPFSANLSIQADAKKALQLLTSVLTDLNHQTEISEWVNHCKRRYKTALLERKKQRSKQISGIFSMEELIDDMHTILPDNAILTSDAGTFYTWFSNYFIFKENQKYLGPTSGTMGYGLPSGIAAKMIYPDRPVVTLSGDGGFMMTLQEFETAVRYNIPVISFIFNNNSYGAIRLHQEKKFPKRVIGSDLGNPDFDKLGIIFGGHGYKVKDNQDFRDILKKSLANKKPTIIEIPLDLQTISASKTLQEFE</sequence>
<dbReference type="InterPro" id="IPR011766">
    <property type="entry name" value="TPP_enzyme_TPP-bd"/>
</dbReference>
<organism evidence="7 8">
    <name type="scientific">Pueribacillus theae</name>
    <dbReference type="NCBI Taxonomy" id="2171751"/>
    <lineage>
        <taxon>Bacteria</taxon>
        <taxon>Bacillati</taxon>
        <taxon>Bacillota</taxon>
        <taxon>Bacilli</taxon>
        <taxon>Bacillales</taxon>
        <taxon>Bacillaceae</taxon>
        <taxon>Pueribacillus</taxon>
    </lineage>
</organism>
<dbReference type="GO" id="GO:0050660">
    <property type="term" value="F:flavin adenine dinucleotide binding"/>
    <property type="evidence" value="ECO:0007669"/>
    <property type="project" value="TreeGrafter"/>
</dbReference>
<dbReference type="GO" id="GO:0009099">
    <property type="term" value="P:L-valine biosynthetic process"/>
    <property type="evidence" value="ECO:0007669"/>
    <property type="project" value="TreeGrafter"/>
</dbReference>
<evidence type="ECO:0000259" key="5">
    <source>
        <dbReference type="Pfam" id="PF02775"/>
    </source>
</evidence>
<dbReference type="Gene3D" id="3.40.50.970">
    <property type="match status" value="2"/>
</dbReference>
<dbReference type="InterPro" id="IPR012001">
    <property type="entry name" value="Thiamin_PyroP_enz_TPP-bd_dom"/>
</dbReference>
<feature type="domain" description="Thiamine pyrophosphate enzyme N-terminal TPP-binding" evidence="6">
    <location>
        <begin position="4"/>
        <end position="119"/>
    </location>
</feature>
<reference evidence="7 8" key="1">
    <citation type="submission" date="2018-04" db="EMBL/GenBank/DDBJ databases">
        <title>Camelliibacillus theae gen. nov., sp. nov., isolated from Pu'er tea.</title>
        <authorList>
            <person name="Niu L."/>
        </authorList>
    </citation>
    <scope>NUCLEOTIDE SEQUENCE [LARGE SCALE GENOMIC DNA]</scope>
    <source>
        <strain evidence="7 8">T8</strain>
    </source>
</reference>
<dbReference type="InterPro" id="IPR045229">
    <property type="entry name" value="TPP_enz"/>
</dbReference>
<dbReference type="CDD" id="cd07035">
    <property type="entry name" value="TPP_PYR_POX_like"/>
    <property type="match status" value="1"/>
</dbReference>
<evidence type="ECO:0000259" key="4">
    <source>
        <dbReference type="Pfam" id="PF00205"/>
    </source>
</evidence>
<name>A0A2U1K586_9BACI</name>
<dbReference type="GO" id="GO:0005948">
    <property type="term" value="C:acetolactate synthase complex"/>
    <property type="evidence" value="ECO:0007669"/>
    <property type="project" value="TreeGrafter"/>
</dbReference>
<keyword evidence="2 3" id="KW-0786">Thiamine pyrophosphate</keyword>
<accession>A0A2U1K586</accession>
<feature type="domain" description="Thiamine pyrophosphate enzyme TPP-binding" evidence="5">
    <location>
        <begin position="390"/>
        <end position="536"/>
    </location>
</feature>
<dbReference type="PANTHER" id="PTHR18968">
    <property type="entry name" value="THIAMINE PYROPHOSPHATE ENZYMES"/>
    <property type="match status" value="1"/>
</dbReference>
<dbReference type="OrthoDB" id="4494979at2"/>
<dbReference type="InterPro" id="IPR000399">
    <property type="entry name" value="TPP-bd_CS"/>
</dbReference>
<dbReference type="InterPro" id="IPR012000">
    <property type="entry name" value="Thiamin_PyroP_enz_cen_dom"/>
</dbReference>
<dbReference type="GO" id="GO:0009097">
    <property type="term" value="P:isoleucine biosynthetic process"/>
    <property type="evidence" value="ECO:0007669"/>
    <property type="project" value="TreeGrafter"/>
</dbReference>
<dbReference type="PROSITE" id="PS00187">
    <property type="entry name" value="TPP_ENZYMES"/>
    <property type="match status" value="1"/>
</dbReference>
<dbReference type="FunFam" id="3.40.50.970:FF:000007">
    <property type="entry name" value="Acetolactate synthase"/>
    <property type="match status" value="1"/>
</dbReference>
<comment type="similarity">
    <text evidence="1 3">Belongs to the TPP enzyme family.</text>
</comment>
<dbReference type="Pfam" id="PF02775">
    <property type="entry name" value="TPP_enzyme_C"/>
    <property type="match status" value="1"/>
</dbReference>
<dbReference type="InterPro" id="IPR029061">
    <property type="entry name" value="THDP-binding"/>
</dbReference>
<dbReference type="RefSeq" id="WP_116553958.1">
    <property type="nucleotide sequence ID" value="NZ_QCZG01000008.1"/>
</dbReference>
<dbReference type="SUPFAM" id="SSF52467">
    <property type="entry name" value="DHS-like NAD/FAD-binding domain"/>
    <property type="match status" value="1"/>
</dbReference>
<dbReference type="NCBIfam" id="NF006052">
    <property type="entry name" value="PRK08199.1"/>
    <property type="match status" value="1"/>
</dbReference>
<dbReference type="Pfam" id="PF02776">
    <property type="entry name" value="TPP_enzyme_N"/>
    <property type="match status" value="1"/>
</dbReference>
<evidence type="ECO:0000259" key="6">
    <source>
        <dbReference type="Pfam" id="PF02776"/>
    </source>
</evidence>
<dbReference type="SUPFAM" id="SSF52518">
    <property type="entry name" value="Thiamin diphosphate-binding fold (THDP-binding)"/>
    <property type="match status" value="2"/>
</dbReference>
<dbReference type="CDD" id="cd00568">
    <property type="entry name" value="TPP_enzymes"/>
    <property type="match status" value="1"/>
</dbReference>
<dbReference type="GO" id="GO:0003984">
    <property type="term" value="F:acetolactate synthase activity"/>
    <property type="evidence" value="ECO:0007669"/>
    <property type="project" value="TreeGrafter"/>
</dbReference>
<evidence type="ECO:0000313" key="8">
    <source>
        <dbReference type="Proteomes" id="UP000245998"/>
    </source>
</evidence>
<evidence type="ECO:0000256" key="2">
    <source>
        <dbReference type="ARBA" id="ARBA00023052"/>
    </source>
</evidence>
<evidence type="ECO:0000256" key="3">
    <source>
        <dbReference type="RuleBase" id="RU362132"/>
    </source>
</evidence>
<evidence type="ECO:0000313" key="7">
    <source>
        <dbReference type="EMBL" id="PWA12542.1"/>
    </source>
</evidence>
<dbReference type="PANTHER" id="PTHR18968:SF120">
    <property type="entry name" value="ACETOLACTATE SYNTHASE LARGE SUBUNIT"/>
    <property type="match status" value="1"/>
</dbReference>
<dbReference type="Proteomes" id="UP000245998">
    <property type="component" value="Unassembled WGS sequence"/>
</dbReference>
<keyword evidence="8" id="KW-1185">Reference proteome</keyword>
<gene>
    <name evidence="7" type="ORF">DCC39_05900</name>
</gene>
<proteinExistence type="inferred from homology"/>
<dbReference type="GO" id="GO:0000287">
    <property type="term" value="F:magnesium ion binding"/>
    <property type="evidence" value="ECO:0007669"/>
    <property type="project" value="InterPro"/>
</dbReference>
<feature type="domain" description="Thiamine pyrophosphate enzyme central" evidence="4">
    <location>
        <begin position="192"/>
        <end position="325"/>
    </location>
</feature>